<name>A0ACC2SC02_9FUNG</name>
<dbReference type="EMBL" id="QTSX02005349">
    <property type="protein sequence ID" value="KAJ9059869.1"/>
    <property type="molecule type" value="Genomic_DNA"/>
</dbReference>
<sequence>MQFKSPSSNLGFVFLDFIAYRLAIAGESFMPRAYNTCLPALVTLMTFFITSILLRVRFNRYHLIALLISCLSLGLIIWGDQAVSLNYFKDIQKKNYHRNNIFLTLEAILRQFPILELLSFYGLFGLFTSFLFMVFVDSYEFTSINWSGVTAGYLILSGMSNSLALLLTAKISQKWGTAFSSLADFTSRPWYMGLARLGFSNVPSFPTQFQHGLAYLLVALSQALFVYKPAVVVYDSTYKLNFYRRPQS</sequence>
<protein>
    <submittedName>
        <fullName evidence="1">Uncharacterized protein</fullName>
    </submittedName>
</protein>
<proteinExistence type="predicted"/>
<keyword evidence="2" id="KW-1185">Reference proteome</keyword>
<evidence type="ECO:0000313" key="2">
    <source>
        <dbReference type="Proteomes" id="UP001165960"/>
    </source>
</evidence>
<comment type="caution">
    <text evidence="1">The sequence shown here is derived from an EMBL/GenBank/DDBJ whole genome shotgun (WGS) entry which is preliminary data.</text>
</comment>
<gene>
    <name evidence="1" type="ORF">DSO57_1037019</name>
</gene>
<dbReference type="Proteomes" id="UP001165960">
    <property type="component" value="Unassembled WGS sequence"/>
</dbReference>
<accession>A0ACC2SC02</accession>
<reference evidence="1" key="1">
    <citation type="submission" date="2022-04" db="EMBL/GenBank/DDBJ databases">
        <title>Genome of the entomopathogenic fungus Entomophthora muscae.</title>
        <authorList>
            <person name="Elya C."/>
            <person name="Lovett B.R."/>
            <person name="Lee E."/>
            <person name="Macias A.M."/>
            <person name="Hajek A.E."/>
            <person name="De Bivort B.L."/>
            <person name="Kasson M.T."/>
            <person name="De Fine Licht H.H."/>
            <person name="Stajich J.E."/>
        </authorList>
    </citation>
    <scope>NUCLEOTIDE SEQUENCE</scope>
    <source>
        <strain evidence="1">Berkeley</strain>
    </source>
</reference>
<evidence type="ECO:0000313" key="1">
    <source>
        <dbReference type="EMBL" id="KAJ9059869.1"/>
    </source>
</evidence>
<organism evidence="1 2">
    <name type="scientific">Entomophthora muscae</name>
    <dbReference type="NCBI Taxonomy" id="34485"/>
    <lineage>
        <taxon>Eukaryota</taxon>
        <taxon>Fungi</taxon>
        <taxon>Fungi incertae sedis</taxon>
        <taxon>Zoopagomycota</taxon>
        <taxon>Entomophthoromycotina</taxon>
        <taxon>Entomophthoromycetes</taxon>
        <taxon>Entomophthorales</taxon>
        <taxon>Entomophthoraceae</taxon>
        <taxon>Entomophthora</taxon>
    </lineage>
</organism>